<evidence type="ECO:0000313" key="3">
    <source>
        <dbReference type="Proteomes" id="UP001595816"/>
    </source>
</evidence>
<dbReference type="Pfam" id="PF13302">
    <property type="entry name" value="Acetyltransf_3"/>
    <property type="match status" value="1"/>
</dbReference>
<keyword evidence="2" id="KW-0012">Acyltransferase</keyword>
<reference evidence="3" key="1">
    <citation type="journal article" date="2019" name="Int. J. Syst. Evol. Microbiol.">
        <title>The Global Catalogue of Microorganisms (GCM) 10K type strain sequencing project: providing services to taxonomists for standard genome sequencing and annotation.</title>
        <authorList>
            <consortium name="The Broad Institute Genomics Platform"/>
            <consortium name="The Broad Institute Genome Sequencing Center for Infectious Disease"/>
            <person name="Wu L."/>
            <person name="Ma J."/>
        </authorList>
    </citation>
    <scope>NUCLEOTIDE SEQUENCE [LARGE SCALE GENOMIC DNA]</scope>
    <source>
        <strain evidence="3">CGMCC 4.7289</strain>
    </source>
</reference>
<dbReference type="EC" id="2.3.-.-" evidence="2"/>
<dbReference type="InterPro" id="IPR016181">
    <property type="entry name" value="Acyl_CoA_acyltransferase"/>
</dbReference>
<proteinExistence type="predicted"/>
<keyword evidence="2" id="KW-0808">Transferase</keyword>
<dbReference type="RefSeq" id="WP_253756935.1">
    <property type="nucleotide sequence ID" value="NZ_JAMZDZ010000001.1"/>
</dbReference>
<dbReference type="EMBL" id="JBHSAY010000005">
    <property type="protein sequence ID" value="MFC4130922.1"/>
    <property type="molecule type" value="Genomic_DNA"/>
</dbReference>
<dbReference type="SUPFAM" id="SSF55729">
    <property type="entry name" value="Acyl-CoA N-acyltransferases (Nat)"/>
    <property type="match status" value="1"/>
</dbReference>
<evidence type="ECO:0000259" key="1">
    <source>
        <dbReference type="PROSITE" id="PS51186"/>
    </source>
</evidence>
<organism evidence="2 3">
    <name type="scientific">Hamadaea flava</name>
    <dbReference type="NCBI Taxonomy" id="1742688"/>
    <lineage>
        <taxon>Bacteria</taxon>
        <taxon>Bacillati</taxon>
        <taxon>Actinomycetota</taxon>
        <taxon>Actinomycetes</taxon>
        <taxon>Micromonosporales</taxon>
        <taxon>Micromonosporaceae</taxon>
        <taxon>Hamadaea</taxon>
    </lineage>
</organism>
<feature type="domain" description="N-acetyltransferase" evidence="1">
    <location>
        <begin position="8"/>
        <end position="180"/>
    </location>
</feature>
<dbReference type="GO" id="GO:0016746">
    <property type="term" value="F:acyltransferase activity"/>
    <property type="evidence" value="ECO:0007669"/>
    <property type="project" value="UniProtKB-KW"/>
</dbReference>
<protein>
    <submittedName>
        <fullName evidence="2">GNAT family N-acetyltransferase</fullName>
        <ecNumber evidence="2">2.3.-.-</ecNumber>
    </submittedName>
</protein>
<dbReference type="PANTHER" id="PTHR43792:SF1">
    <property type="entry name" value="N-ACETYLTRANSFERASE DOMAIN-CONTAINING PROTEIN"/>
    <property type="match status" value="1"/>
</dbReference>
<accession>A0ABV8LIZ3</accession>
<comment type="caution">
    <text evidence="2">The sequence shown here is derived from an EMBL/GenBank/DDBJ whole genome shotgun (WGS) entry which is preliminary data.</text>
</comment>
<keyword evidence="3" id="KW-1185">Reference proteome</keyword>
<dbReference type="InterPro" id="IPR051531">
    <property type="entry name" value="N-acetyltransferase"/>
</dbReference>
<dbReference type="Gene3D" id="3.40.630.30">
    <property type="match status" value="1"/>
</dbReference>
<name>A0ABV8LIZ3_9ACTN</name>
<dbReference type="InterPro" id="IPR000182">
    <property type="entry name" value="GNAT_dom"/>
</dbReference>
<sequence>MIFETERLIVREWRDTPADLDRVFQIYRHSEVTRWIGMDQPLQGPDEARTVMARWQARYEKNEHKYGPWAMEVKASGVVAGTVLLGPLPEPSDGTEGRGEIEVGWHLHPDSWGHGYATEAATGAVDLALNQYRVAEVYAVAYPTNERSIAVMRRLGMSPRGLTTRWYGREAQCYVTLPRQRAGSN</sequence>
<dbReference type="PANTHER" id="PTHR43792">
    <property type="entry name" value="GNAT FAMILY, PUTATIVE (AFU_ORTHOLOGUE AFUA_3G00765)-RELATED-RELATED"/>
    <property type="match status" value="1"/>
</dbReference>
<dbReference type="PROSITE" id="PS51186">
    <property type="entry name" value="GNAT"/>
    <property type="match status" value="1"/>
</dbReference>
<dbReference type="Proteomes" id="UP001595816">
    <property type="component" value="Unassembled WGS sequence"/>
</dbReference>
<evidence type="ECO:0000313" key="2">
    <source>
        <dbReference type="EMBL" id="MFC4130922.1"/>
    </source>
</evidence>
<gene>
    <name evidence="2" type="ORF">ACFOZ4_09945</name>
</gene>